<gene>
    <name evidence="2" type="ORF">OKA104_LOCUS53540</name>
</gene>
<dbReference type="AlphaFoldDB" id="A0A820RKZ4"/>
<accession>A0A820RKZ4</accession>
<proteinExistence type="predicted"/>
<organism evidence="2 3">
    <name type="scientific">Adineta steineri</name>
    <dbReference type="NCBI Taxonomy" id="433720"/>
    <lineage>
        <taxon>Eukaryota</taxon>
        <taxon>Metazoa</taxon>
        <taxon>Spiralia</taxon>
        <taxon>Gnathifera</taxon>
        <taxon>Rotifera</taxon>
        <taxon>Eurotatoria</taxon>
        <taxon>Bdelloidea</taxon>
        <taxon>Adinetida</taxon>
        <taxon>Adinetidae</taxon>
        <taxon>Adineta</taxon>
    </lineage>
</organism>
<protein>
    <recommendedName>
        <fullName evidence="1">Phosphoinositide phospholipase C beta 1-4-like EF-hand domain-containing protein</fullName>
    </recommendedName>
</protein>
<dbReference type="Proteomes" id="UP000663881">
    <property type="component" value="Unassembled WGS sequence"/>
</dbReference>
<comment type="caution">
    <text evidence="2">The sequence shown here is derived from an EMBL/GenBank/DDBJ whole genome shotgun (WGS) entry which is preliminary data.</text>
</comment>
<dbReference type="EMBL" id="CAJOAY010033577">
    <property type="protein sequence ID" value="CAF4439521.1"/>
    <property type="molecule type" value="Genomic_DNA"/>
</dbReference>
<evidence type="ECO:0000259" key="1">
    <source>
        <dbReference type="Pfam" id="PF22631"/>
    </source>
</evidence>
<dbReference type="Pfam" id="PF22631">
    <property type="entry name" value="PLCB1-4-like_EFh"/>
    <property type="match status" value="1"/>
</dbReference>
<sequence>SKIINSLIDFDTQTISVRKLIHFLCDNSRDNNKENKIRQALEYLKLPYGIDAIIDTNQFTFDIFFCFYMRLMDRPETDDLFKLM</sequence>
<dbReference type="Gene3D" id="2.30.29.240">
    <property type="match status" value="1"/>
</dbReference>
<name>A0A820RKZ4_9BILA</name>
<dbReference type="InterPro" id="IPR011992">
    <property type="entry name" value="EF-hand-dom_pair"/>
</dbReference>
<feature type="domain" description="Phosphoinositide phospholipase C beta 1-4-like EF-hand" evidence="1">
    <location>
        <begin position="15"/>
        <end position="71"/>
    </location>
</feature>
<dbReference type="InterPro" id="IPR053945">
    <property type="entry name" value="PLCB1-4-like_EFh"/>
</dbReference>
<reference evidence="2" key="1">
    <citation type="submission" date="2021-02" db="EMBL/GenBank/DDBJ databases">
        <authorList>
            <person name="Nowell W R."/>
        </authorList>
    </citation>
    <scope>NUCLEOTIDE SEQUENCE</scope>
</reference>
<dbReference type="SUPFAM" id="SSF47473">
    <property type="entry name" value="EF-hand"/>
    <property type="match status" value="1"/>
</dbReference>
<evidence type="ECO:0000313" key="2">
    <source>
        <dbReference type="EMBL" id="CAF4439521.1"/>
    </source>
</evidence>
<feature type="non-terminal residue" evidence="2">
    <location>
        <position position="1"/>
    </location>
</feature>
<evidence type="ECO:0000313" key="3">
    <source>
        <dbReference type="Proteomes" id="UP000663881"/>
    </source>
</evidence>